<keyword evidence="3" id="KW-1185">Reference proteome</keyword>
<evidence type="ECO:0000313" key="2">
    <source>
        <dbReference type="EMBL" id="CEO99515.1"/>
    </source>
</evidence>
<evidence type="ECO:0000313" key="3">
    <source>
        <dbReference type="Proteomes" id="UP000039324"/>
    </source>
</evidence>
<feature type="compositionally biased region" description="Basic and acidic residues" evidence="1">
    <location>
        <begin position="1"/>
        <end position="22"/>
    </location>
</feature>
<dbReference type="Proteomes" id="UP000039324">
    <property type="component" value="Unassembled WGS sequence"/>
</dbReference>
<feature type="region of interest" description="Disordered" evidence="1">
    <location>
        <begin position="1"/>
        <end position="24"/>
    </location>
</feature>
<organism evidence="2 3">
    <name type="scientific">Plasmodiophora brassicae</name>
    <name type="common">Clubroot disease agent</name>
    <dbReference type="NCBI Taxonomy" id="37360"/>
    <lineage>
        <taxon>Eukaryota</taxon>
        <taxon>Sar</taxon>
        <taxon>Rhizaria</taxon>
        <taxon>Endomyxa</taxon>
        <taxon>Phytomyxea</taxon>
        <taxon>Plasmodiophorida</taxon>
        <taxon>Plasmodiophoridae</taxon>
        <taxon>Plasmodiophora</taxon>
    </lineage>
</organism>
<gene>
    <name evidence="2" type="ORF">PBRA_007248</name>
</gene>
<reference evidence="2 3" key="1">
    <citation type="submission" date="2015-02" db="EMBL/GenBank/DDBJ databases">
        <authorList>
            <person name="Chooi Y.-H."/>
        </authorList>
    </citation>
    <scope>NUCLEOTIDE SEQUENCE [LARGE SCALE GENOMIC DNA]</scope>
    <source>
        <strain evidence="2">E3</strain>
    </source>
</reference>
<name>A0A0G4IW39_PLABS</name>
<evidence type="ECO:0000256" key="1">
    <source>
        <dbReference type="SAM" id="MobiDB-lite"/>
    </source>
</evidence>
<sequence length="99" mass="11374">MHLELGGRGDRDEENADRDADFRNPLMVVVTPGQEQIAGVSEGSDGEHGRRHDRLEHDDLFDIGNAARHRQRREVPTDRQDPCCEQRDLRQACRPWATM</sequence>
<proteinExistence type="predicted"/>
<dbReference type="EMBL" id="CDSF01000091">
    <property type="protein sequence ID" value="CEO99515.1"/>
    <property type="molecule type" value="Genomic_DNA"/>
</dbReference>
<dbReference type="AlphaFoldDB" id="A0A0G4IW39"/>
<protein>
    <submittedName>
        <fullName evidence="2">Uncharacterized protein</fullName>
    </submittedName>
</protein>
<feature type="region of interest" description="Disordered" evidence="1">
    <location>
        <begin position="33"/>
        <end position="52"/>
    </location>
</feature>
<accession>A0A0G4IW39</accession>